<accession>A0ABR1ILK4</accession>
<dbReference type="InterPro" id="IPR008922">
    <property type="entry name" value="Di-copper_centre_dom_sf"/>
</dbReference>
<reference evidence="2 3" key="1">
    <citation type="submission" date="2024-01" db="EMBL/GenBank/DDBJ databases">
        <title>A draft genome for the cacao thread blight pathogen Marasmiellus scandens.</title>
        <authorList>
            <person name="Baruah I.K."/>
            <person name="Leung J."/>
            <person name="Bukari Y."/>
            <person name="Amoako-Attah I."/>
            <person name="Meinhardt L.W."/>
            <person name="Bailey B.A."/>
            <person name="Cohen S.P."/>
        </authorList>
    </citation>
    <scope>NUCLEOTIDE SEQUENCE [LARGE SCALE GENOMIC DNA]</scope>
    <source>
        <strain evidence="2 3">GH-19</strain>
    </source>
</reference>
<dbReference type="Gene3D" id="1.10.1280.10">
    <property type="entry name" value="Di-copper center containing domain from catechol oxidase"/>
    <property type="match status" value="1"/>
</dbReference>
<keyword evidence="1" id="KW-1133">Transmembrane helix</keyword>
<protein>
    <submittedName>
        <fullName evidence="2">Uncharacterized protein</fullName>
    </submittedName>
</protein>
<comment type="caution">
    <text evidence="2">The sequence shown here is derived from an EMBL/GenBank/DDBJ whole genome shotgun (WGS) entry which is preliminary data.</text>
</comment>
<name>A0ABR1ILK4_9AGAR</name>
<organism evidence="2 3">
    <name type="scientific">Marasmiellus scandens</name>
    <dbReference type="NCBI Taxonomy" id="2682957"/>
    <lineage>
        <taxon>Eukaryota</taxon>
        <taxon>Fungi</taxon>
        <taxon>Dikarya</taxon>
        <taxon>Basidiomycota</taxon>
        <taxon>Agaricomycotina</taxon>
        <taxon>Agaricomycetes</taxon>
        <taxon>Agaricomycetidae</taxon>
        <taxon>Agaricales</taxon>
        <taxon>Marasmiineae</taxon>
        <taxon>Omphalotaceae</taxon>
        <taxon>Marasmiellus</taxon>
    </lineage>
</organism>
<feature type="transmembrane region" description="Helical" evidence="1">
    <location>
        <begin position="33"/>
        <end position="51"/>
    </location>
</feature>
<sequence>MNDSPTQRRAVRCRDLIRFMTTLPSLMMRWRILLMKMCIFCHGIVTLPIFSRRHCVIGVIIEGAFPSDSYISTNVNVVADASDMMSSPIFDSDKASGLGKNGDCTDTDCLINDGAFKDVALAYPMAHRLRRNITFVDTVNRSLTKDFSADHISQIMQNTTGDFFTFQYRFSHIHNNLHFIIGGDMNSECPSGYPKELCDLTSFASNGNTLFECFTAVCSS</sequence>
<dbReference type="Proteomes" id="UP001498398">
    <property type="component" value="Unassembled WGS sequence"/>
</dbReference>
<evidence type="ECO:0000256" key="1">
    <source>
        <dbReference type="SAM" id="Phobius"/>
    </source>
</evidence>
<keyword evidence="3" id="KW-1185">Reference proteome</keyword>
<evidence type="ECO:0000313" key="2">
    <source>
        <dbReference type="EMBL" id="KAK7435798.1"/>
    </source>
</evidence>
<gene>
    <name evidence="2" type="ORF">VKT23_019496</name>
</gene>
<keyword evidence="1" id="KW-0812">Transmembrane</keyword>
<proteinExistence type="predicted"/>
<keyword evidence="1" id="KW-0472">Membrane</keyword>
<evidence type="ECO:0000313" key="3">
    <source>
        <dbReference type="Proteomes" id="UP001498398"/>
    </source>
</evidence>
<dbReference type="SUPFAM" id="SSF48056">
    <property type="entry name" value="Di-copper centre-containing domain"/>
    <property type="match status" value="1"/>
</dbReference>
<dbReference type="EMBL" id="JBANRG010000102">
    <property type="protein sequence ID" value="KAK7435798.1"/>
    <property type="molecule type" value="Genomic_DNA"/>
</dbReference>